<evidence type="ECO:0000313" key="2">
    <source>
        <dbReference type="EMBL" id="CAE6460418.1"/>
    </source>
</evidence>
<evidence type="ECO:0000256" key="1">
    <source>
        <dbReference type="SAM" id="Phobius"/>
    </source>
</evidence>
<sequence>MPGQFPQYVRASQLYAPVQTTSSVGGSGEKLLSLATSPTLMSDGLPSTELDRMTVILSDRLREVIERVSIRTYREIHQLTEIQQDILIEDARCRKDYGETLARAMLTTCLMGILLCIFTLLLKSYINDLGRDSPGVHLVWGIGLISFMLAVVLSIFVPLVLTFADALDRPIPSQYTKWVYRPAVILTGTLLAQGISLLFYLVIAAARL</sequence>
<dbReference type="EMBL" id="CAJMXA010001433">
    <property type="protein sequence ID" value="CAE6460418.1"/>
    <property type="molecule type" value="Genomic_DNA"/>
</dbReference>
<accession>A0A8H3BNI9</accession>
<keyword evidence="1" id="KW-0472">Membrane</keyword>
<organism evidence="2 3">
    <name type="scientific">Rhizoctonia solani</name>
    <dbReference type="NCBI Taxonomy" id="456999"/>
    <lineage>
        <taxon>Eukaryota</taxon>
        <taxon>Fungi</taxon>
        <taxon>Dikarya</taxon>
        <taxon>Basidiomycota</taxon>
        <taxon>Agaricomycotina</taxon>
        <taxon>Agaricomycetes</taxon>
        <taxon>Cantharellales</taxon>
        <taxon>Ceratobasidiaceae</taxon>
        <taxon>Rhizoctonia</taxon>
    </lineage>
</organism>
<dbReference type="Proteomes" id="UP000663853">
    <property type="component" value="Unassembled WGS sequence"/>
</dbReference>
<reference evidence="2" key="1">
    <citation type="submission" date="2021-01" db="EMBL/GenBank/DDBJ databases">
        <authorList>
            <person name="Kaushik A."/>
        </authorList>
    </citation>
    <scope>NUCLEOTIDE SEQUENCE</scope>
    <source>
        <strain evidence="2">AG6-10EEA</strain>
    </source>
</reference>
<name>A0A8H3BNI9_9AGAM</name>
<dbReference type="AlphaFoldDB" id="A0A8H3BNI9"/>
<comment type="caution">
    <text evidence="2">The sequence shown here is derived from an EMBL/GenBank/DDBJ whole genome shotgun (WGS) entry which is preliminary data.</text>
</comment>
<keyword evidence="1" id="KW-1133">Transmembrane helix</keyword>
<gene>
    <name evidence="2" type="ORF">RDB_LOCUS61219</name>
</gene>
<proteinExistence type="predicted"/>
<protein>
    <submittedName>
        <fullName evidence="2">Uncharacterized protein</fullName>
    </submittedName>
</protein>
<keyword evidence="1" id="KW-0812">Transmembrane</keyword>
<feature type="transmembrane region" description="Helical" evidence="1">
    <location>
        <begin position="183"/>
        <end position="206"/>
    </location>
</feature>
<feature type="transmembrane region" description="Helical" evidence="1">
    <location>
        <begin position="104"/>
        <end position="126"/>
    </location>
</feature>
<evidence type="ECO:0000313" key="3">
    <source>
        <dbReference type="Proteomes" id="UP000663853"/>
    </source>
</evidence>
<feature type="transmembrane region" description="Helical" evidence="1">
    <location>
        <begin position="138"/>
        <end position="163"/>
    </location>
</feature>